<protein>
    <submittedName>
        <fullName evidence="2">Uncharacterized protein</fullName>
    </submittedName>
</protein>
<evidence type="ECO:0000313" key="3">
    <source>
        <dbReference type="Proteomes" id="UP001519309"/>
    </source>
</evidence>
<organism evidence="2 3">
    <name type="scientific">Streptomyces griseochromogenes</name>
    <dbReference type="NCBI Taxonomy" id="68214"/>
    <lineage>
        <taxon>Bacteria</taxon>
        <taxon>Bacillati</taxon>
        <taxon>Actinomycetota</taxon>
        <taxon>Actinomycetes</taxon>
        <taxon>Kitasatosporales</taxon>
        <taxon>Streptomycetaceae</taxon>
        <taxon>Streptomyces</taxon>
    </lineage>
</organism>
<gene>
    <name evidence="2" type="ORF">J2Z21_000953</name>
</gene>
<sequence>MRPTGRLLATLATGALPLAAGEYLGDLGHRHLHSRSAELARPSPAGHGDLPERGRGVL</sequence>
<evidence type="ECO:0000313" key="2">
    <source>
        <dbReference type="EMBL" id="MBP2048029.1"/>
    </source>
</evidence>
<accession>A0ABS4LKV4</accession>
<proteinExistence type="predicted"/>
<feature type="compositionally biased region" description="Basic and acidic residues" evidence="1">
    <location>
        <begin position="49"/>
        <end position="58"/>
    </location>
</feature>
<name>A0ABS4LKV4_9ACTN</name>
<dbReference type="EMBL" id="JAGGLP010000002">
    <property type="protein sequence ID" value="MBP2048029.1"/>
    <property type="molecule type" value="Genomic_DNA"/>
</dbReference>
<comment type="caution">
    <text evidence="2">The sequence shown here is derived from an EMBL/GenBank/DDBJ whole genome shotgun (WGS) entry which is preliminary data.</text>
</comment>
<evidence type="ECO:0000256" key="1">
    <source>
        <dbReference type="SAM" id="MobiDB-lite"/>
    </source>
</evidence>
<keyword evidence="3" id="KW-1185">Reference proteome</keyword>
<feature type="region of interest" description="Disordered" evidence="1">
    <location>
        <begin position="35"/>
        <end position="58"/>
    </location>
</feature>
<reference evidence="2 3" key="1">
    <citation type="submission" date="2021-03" db="EMBL/GenBank/DDBJ databases">
        <title>Genomic Encyclopedia of Type Strains, Phase IV (KMG-IV): sequencing the most valuable type-strain genomes for metagenomic binning, comparative biology and taxonomic classification.</title>
        <authorList>
            <person name="Goeker M."/>
        </authorList>
    </citation>
    <scope>NUCLEOTIDE SEQUENCE [LARGE SCALE GENOMIC DNA]</scope>
    <source>
        <strain evidence="2 3">DSM 40499</strain>
    </source>
</reference>
<dbReference type="RefSeq" id="WP_159399900.1">
    <property type="nucleotide sequence ID" value="NZ_CP016279.1"/>
</dbReference>
<dbReference type="Proteomes" id="UP001519309">
    <property type="component" value="Unassembled WGS sequence"/>
</dbReference>